<reference evidence="2 3" key="1">
    <citation type="journal article" date="2019" name="Int. J. Syst. Evol. Microbiol.">
        <title>The Global Catalogue of Microorganisms (GCM) 10K type strain sequencing project: providing services to taxonomists for standard genome sequencing and annotation.</title>
        <authorList>
            <consortium name="The Broad Institute Genomics Platform"/>
            <consortium name="The Broad Institute Genome Sequencing Center for Infectious Disease"/>
            <person name="Wu L."/>
            <person name="Ma J."/>
        </authorList>
    </citation>
    <scope>NUCLEOTIDE SEQUENCE [LARGE SCALE GENOMIC DNA]</scope>
    <source>
        <strain evidence="2 3">JCM 10303</strain>
    </source>
</reference>
<dbReference type="EMBL" id="BAAAGS010000047">
    <property type="protein sequence ID" value="GAA0549224.1"/>
    <property type="molecule type" value="Genomic_DNA"/>
</dbReference>
<proteinExistence type="predicted"/>
<sequence length="105" mass="11384">METALAEAPEPTGAARLVIDTVARSRLATTHVADHTEPCRRCGKPTTQFALLVTATGHTLCGTRVRRLHRSPPPSLRHLAGRPAPLKRHCRNEAAGEESNVTECE</sequence>
<keyword evidence="3" id="KW-1185">Reference proteome</keyword>
<evidence type="ECO:0000313" key="3">
    <source>
        <dbReference type="Proteomes" id="UP001500729"/>
    </source>
</evidence>
<evidence type="ECO:0000256" key="1">
    <source>
        <dbReference type="SAM" id="MobiDB-lite"/>
    </source>
</evidence>
<accession>A0ABN1DQ14</accession>
<name>A0ABN1DQ14_SACER</name>
<dbReference type="Proteomes" id="UP001500729">
    <property type="component" value="Unassembled WGS sequence"/>
</dbReference>
<feature type="region of interest" description="Disordered" evidence="1">
    <location>
        <begin position="67"/>
        <end position="105"/>
    </location>
</feature>
<protein>
    <submittedName>
        <fullName evidence="2">Uncharacterized protein</fullName>
    </submittedName>
</protein>
<evidence type="ECO:0000313" key="2">
    <source>
        <dbReference type="EMBL" id="GAA0549224.1"/>
    </source>
</evidence>
<gene>
    <name evidence="2" type="ORF">GCM10009533_54820</name>
</gene>
<organism evidence="2 3">
    <name type="scientific">Saccharopolyspora erythraea</name>
    <name type="common">Streptomyces erythraeus</name>
    <dbReference type="NCBI Taxonomy" id="1836"/>
    <lineage>
        <taxon>Bacteria</taxon>
        <taxon>Bacillati</taxon>
        <taxon>Actinomycetota</taxon>
        <taxon>Actinomycetes</taxon>
        <taxon>Pseudonocardiales</taxon>
        <taxon>Pseudonocardiaceae</taxon>
        <taxon>Saccharopolyspora</taxon>
    </lineage>
</organism>
<comment type="caution">
    <text evidence="2">The sequence shown here is derived from an EMBL/GenBank/DDBJ whole genome shotgun (WGS) entry which is preliminary data.</text>
</comment>